<evidence type="ECO:0000313" key="1">
    <source>
        <dbReference type="EMBL" id="KAJ1676505.1"/>
    </source>
</evidence>
<name>A0ACC1HIS7_9FUNG</name>
<dbReference type="EMBL" id="JAMZIH010003990">
    <property type="protein sequence ID" value="KAJ1676505.1"/>
    <property type="molecule type" value="Genomic_DNA"/>
</dbReference>
<sequence>GSAATPSATATGLAIGAPTSKKSTTGKGGSNKKSGSSISRRAPKSKVEVSERMRRWRKENVEKNKLNDLRCRVYRQARNRFGKDPTPEREAWIQSEIFRRMEKRRMRELMKNSSTANSSAPAADSNDDSSAGPPATADPSTPTSSSAVTPNAGVSSAAYSFMNTPYHGSQYESPAANASGSGSLFGSNIGGSAGSRPATSSSGFKFINTLYNGRTIHSYAPSAPTQQQQQQQHAATSTTPLM</sequence>
<dbReference type="Proteomes" id="UP001145114">
    <property type="component" value="Unassembled WGS sequence"/>
</dbReference>
<protein>
    <submittedName>
        <fullName evidence="1">Uncharacterized protein</fullName>
    </submittedName>
</protein>
<reference evidence="1" key="1">
    <citation type="submission" date="2022-06" db="EMBL/GenBank/DDBJ databases">
        <title>Phylogenomic reconstructions and comparative analyses of Kickxellomycotina fungi.</title>
        <authorList>
            <person name="Reynolds N.K."/>
            <person name="Stajich J.E."/>
            <person name="Barry K."/>
            <person name="Grigoriev I.V."/>
            <person name="Crous P."/>
            <person name="Smith M.E."/>
        </authorList>
    </citation>
    <scope>NUCLEOTIDE SEQUENCE</scope>
    <source>
        <strain evidence="1">RSA 2271</strain>
    </source>
</reference>
<gene>
    <name evidence="1" type="ORF">EV182_008062</name>
</gene>
<organism evidence="1 2">
    <name type="scientific">Spiromyces aspiralis</name>
    <dbReference type="NCBI Taxonomy" id="68401"/>
    <lineage>
        <taxon>Eukaryota</taxon>
        <taxon>Fungi</taxon>
        <taxon>Fungi incertae sedis</taxon>
        <taxon>Zoopagomycota</taxon>
        <taxon>Kickxellomycotina</taxon>
        <taxon>Kickxellomycetes</taxon>
        <taxon>Kickxellales</taxon>
        <taxon>Kickxellaceae</taxon>
        <taxon>Spiromyces</taxon>
    </lineage>
</organism>
<feature type="non-terminal residue" evidence="1">
    <location>
        <position position="242"/>
    </location>
</feature>
<proteinExistence type="predicted"/>
<feature type="non-terminal residue" evidence="1">
    <location>
        <position position="1"/>
    </location>
</feature>
<keyword evidence="2" id="KW-1185">Reference proteome</keyword>
<evidence type="ECO:0000313" key="2">
    <source>
        <dbReference type="Proteomes" id="UP001145114"/>
    </source>
</evidence>
<accession>A0ACC1HIS7</accession>
<comment type="caution">
    <text evidence="1">The sequence shown here is derived from an EMBL/GenBank/DDBJ whole genome shotgun (WGS) entry which is preliminary data.</text>
</comment>